<dbReference type="Pfam" id="PF01878">
    <property type="entry name" value="EVE"/>
    <property type="match status" value="1"/>
</dbReference>
<comment type="caution">
    <text evidence="2">The sequence shown here is derived from an EMBL/GenBank/DDBJ whole genome shotgun (WGS) entry which is preliminary data.</text>
</comment>
<sequence length="150" mass="17296">MAYWLLKSEPEVYSILDLEREGRAIWDGVRNYQARNYLMQMQVGDLCFFYHSNANPPGIAGLCRVVGTLLPDPTQFDPESPYFDPRATWEKPRWYTVEVEFLEAWPLVPLAELKACFPQDHPLVKKGNRLSVMPVPPEVAEKLIARKGCR</sequence>
<dbReference type="InterPro" id="IPR015947">
    <property type="entry name" value="PUA-like_sf"/>
</dbReference>
<dbReference type="PANTHER" id="PTHR14087:SF7">
    <property type="entry name" value="THYMOCYTE NUCLEAR PROTEIN 1"/>
    <property type="match status" value="1"/>
</dbReference>
<proteinExistence type="predicted"/>
<feature type="domain" description="EVE" evidence="1">
    <location>
        <begin position="2"/>
        <end position="144"/>
    </location>
</feature>
<protein>
    <submittedName>
        <fullName evidence="2">Thymocyte nuclear protein 1</fullName>
    </submittedName>
</protein>
<dbReference type="PANTHER" id="PTHR14087">
    <property type="entry name" value="THYMOCYTE NUCLEAR PROTEIN 1"/>
    <property type="match status" value="1"/>
</dbReference>
<name>A0A0N0ZQ46_THESC</name>
<dbReference type="PATRIC" id="fig|37636.3.peg.84"/>
<reference evidence="2 3" key="1">
    <citation type="submission" date="2015-09" db="EMBL/GenBank/DDBJ databases">
        <title>Draft genome sequence of Thermus scotoductus strain K1 isolated from a geothermal spring in Nagorno-Karabakh, Armenia.</title>
        <authorList>
            <person name="Saghatelyan A."/>
            <person name="Poghosyan L."/>
            <person name="Panosyan H."/>
            <person name="Birkeland N.-K."/>
        </authorList>
    </citation>
    <scope>NUCLEOTIDE SEQUENCE [LARGE SCALE GENOMIC DNA]</scope>
    <source>
        <strain evidence="2 3">K1</strain>
    </source>
</reference>
<dbReference type="CDD" id="cd21133">
    <property type="entry name" value="EVE"/>
    <property type="match status" value="1"/>
</dbReference>
<dbReference type="InterPro" id="IPR047197">
    <property type="entry name" value="THYN1-like_EVE"/>
</dbReference>
<gene>
    <name evidence="2" type="ORF">AN926_05130</name>
</gene>
<dbReference type="EMBL" id="LJJR01000012">
    <property type="protein sequence ID" value="KPD32153.1"/>
    <property type="molecule type" value="Genomic_DNA"/>
</dbReference>
<dbReference type="Proteomes" id="UP000053099">
    <property type="component" value="Unassembled WGS sequence"/>
</dbReference>
<dbReference type="Gene3D" id="3.10.590.10">
    <property type="entry name" value="ph1033 like domains"/>
    <property type="match status" value="1"/>
</dbReference>
<dbReference type="InterPro" id="IPR052181">
    <property type="entry name" value="5hmC_binding"/>
</dbReference>
<dbReference type="AlphaFoldDB" id="A0A0N0ZQ46"/>
<evidence type="ECO:0000313" key="2">
    <source>
        <dbReference type="EMBL" id="KPD32153.1"/>
    </source>
</evidence>
<evidence type="ECO:0000259" key="1">
    <source>
        <dbReference type="Pfam" id="PF01878"/>
    </source>
</evidence>
<evidence type="ECO:0000313" key="3">
    <source>
        <dbReference type="Proteomes" id="UP000053099"/>
    </source>
</evidence>
<organism evidence="2 3">
    <name type="scientific">Thermus scotoductus</name>
    <dbReference type="NCBI Taxonomy" id="37636"/>
    <lineage>
        <taxon>Bacteria</taxon>
        <taxon>Thermotogati</taxon>
        <taxon>Deinococcota</taxon>
        <taxon>Deinococci</taxon>
        <taxon>Thermales</taxon>
        <taxon>Thermaceae</taxon>
        <taxon>Thermus</taxon>
    </lineage>
</organism>
<dbReference type="InterPro" id="IPR002740">
    <property type="entry name" value="EVE_domain"/>
</dbReference>
<accession>A0A0N0ZQ46</accession>
<dbReference type="SUPFAM" id="SSF88697">
    <property type="entry name" value="PUA domain-like"/>
    <property type="match status" value="1"/>
</dbReference>